<sequence>MFSPLTQEKIGYYVYCLNYPDTGETFYIGKGKGNRVFSHANGNLESDSNIEKIEVINSIKSRGQKVEHWIIRYGMSEKEAFEVEAALIDFVGLDNLSNCVKGHSIERGKISCEELDILLGAKKIEIQDNVMTIKINAKYRSDMNEQEIYEATNKWWKANQVNAEKADYVLSIHNGIVRGVFKPIAWFKAEDSNRIGFEGIPAYDLIKERYLHRSIEEFIVKGNANPIQYFFVNNFKESYNMQESDDINDDEETRIEEKAILIKINATYRDGMTKNEIYTATRGKWKLSLIKAQNAEYVFSIVNGTIMEVFKPLSWSKCTDSERIFFDGILAPEVIREKYLDKSVKHLYSRGEANPCKYLNL</sequence>
<dbReference type="PaxDb" id="610130-Closa_2779"/>
<dbReference type="CDD" id="cd10440">
    <property type="entry name" value="GIY-YIG_COG3680"/>
    <property type="match status" value="1"/>
</dbReference>
<gene>
    <name evidence="2" type="ordered locus">Closa_2779</name>
</gene>
<dbReference type="Proteomes" id="UP000001662">
    <property type="component" value="Chromosome"/>
</dbReference>
<feature type="domain" description="GIY-YIG" evidence="1">
    <location>
        <begin position="10"/>
        <end position="99"/>
    </location>
</feature>
<dbReference type="EMBL" id="CP002109">
    <property type="protein sequence ID" value="ADL05321.1"/>
    <property type="molecule type" value="Genomic_DNA"/>
</dbReference>
<evidence type="ECO:0000313" key="3">
    <source>
        <dbReference type="Proteomes" id="UP000001662"/>
    </source>
</evidence>
<proteinExistence type="predicted"/>
<dbReference type="RefSeq" id="WP_013273405.1">
    <property type="nucleotide sequence ID" value="NC_014376.1"/>
</dbReference>
<keyword evidence="3" id="KW-1185">Reference proteome</keyword>
<organism evidence="2 3">
    <name type="scientific">Lacrimispora saccharolytica (strain ATCC 35040 / DSM 2544 / NRCC 2533 / WM1)</name>
    <name type="common">Clostridium saccharolyticum</name>
    <dbReference type="NCBI Taxonomy" id="610130"/>
    <lineage>
        <taxon>Bacteria</taxon>
        <taxon>Bacillati</taxon>
        <taxon>Bacillota</taxon>
        <taxon>Clostridia</taxon>
        <taxon>Lachnospirales</taxon>
        <taxon>Lachnospiraceae</taxon>
        <taxon>Lacrimispora</taxon>
    </lineage>
</organism>
<evidence type="ECO:0000313" key="2">
    <source>
        <dbReference type="EMBL" id="ADL05321.1"/>
    </source>
</evidence>
<accession>D9R6B1</accession>
<dbReference type="Pfam" id="PF22945">
    <property type="entry name" value="LEM-3_GIY-YIG"/>
    <property type="match status" value="1"/>
</dbReference>
<dbReference type="KEGG" id="csh:Closa_2779"/>
<dbReference type="HOGENOM" id="CLU_766640_0_0_9"/>
<dbReference type="STRING" id="610130.Closa_2779"/>
<reference evidence="2" key="1">
    <citation type="submission" date="2010-07" db="EMBL/GenBank/DDBJ databases">
        <title>Complete sequence of Clostridium saccharolyticum WM1.</title>
        <authorList>
            <consortium name="US DOE Joint Genome Institute"/>
            <person name="Lucas S."/>
            <person name="Copeland A."/>
            <person name="Lapidus A."/>
            <person name="Cheng J.-F."/>
            <person name="Bruce D."/>
            <person name="Goodwin L."/>
            <person name="Pitluck S."/>
            <person name="Chertkov O."/>
            <person name="Detter J.C."/>
            <person name="Han C."/>
            <person name="Tapia R."/>
            <person name="Land M."/>
            <person name="Hauser L."/>
            <person name="Chang Y.-J."/>
            <person name="Jeffries C."/>
            <person name="Kyrpides N."/>
            <person name="Ivanova N."/>
            <person name="Mikhailova N."/>
            <person name="Mouttaki H."/>
            <person name="Lin L."/>
            <person name="Zhou J."/>
            <person name="Hemme C.L."/>
            <person name="Woyke T."/>
        </authorList>
    </citation>
    <scope>NUCLEOTIDE SEQUENCE [LARGE SCALE GENOMIC DNA]</scope>
    <source>
        <strain evidence="2">WM1</strain>
    </source>
</reference>
<dbReference type="eggNOG" id="COG3680">
    <property type="taxonomic scope" value="Bacteria"/>
</dbReference>
<protein>
    <recommendedName>
        <fullName evidence="1">GIY-YIG domain-containing protein</fullName>
    </recommendedName>
</protein>
<dbReference type="AlphaFoldDB" id="D9R6B1"/>
<evidence type="ECO:0000259" key="1">
    <source>
        <dbReference type="PROSITE" id="PS50164"/>
    </source>
</evidence>
<dbReference type="OrthoDB" id="67448at2"/>
<name>D9R6B1_LACSW</name>
<dbReference type="InterPro" id="IPR000305">
    <property type="entry name" value="GIY-YIG_endonuc"/>
</dbReference>
<dbReference type="PROSITE" id="PS50164">
    <property type="entry name" value="GIY_YIG"/>
    <property type="match status" value="1"/>
</dbReference>